<dbReference type="SUPFAM" id="SSF51556">
    <property type="entry name" value="Metallo-dependent hydrolases"/>
    <property type="match status" value="1"/>
</dbReference>
<dbReference type="OrthoDB" id="9815027at2"/>
<dbReference type="InterPro" id="IPR052349">
    <property type="entry name" value="Metallo-hydrolase_Enzymes"/>
</dbReference>
<dbReference type="CDD" id="cd01293">
    <property type="entry name" value="Bact_CD"/>
    <property type="match status" value="1"/>
</dbReference>
<comment type="caution">
    <text evidence="2">The sequence shown here is derived from an EMBL/GenBank/DDBJ whole genome shotgun (WGS) entry which is preliminary data.</text>
</comment>
<organism evidence="2 3">
    <name type="scientific">Pigmentiphaga kullae</name>
    <dbReference type="NCBI Taxonomy" id="151784"/>
    <lineage>
        <taxon>Bacteria</taxon>
        <taxon>Pseudomonadati</taxon>
        <taxon>Pseudomonadota</taxon>
        <taxon>Betaproteobacteria</taxon>
        <taxon>Burkholderiales</taxon>
        <taxon>Alcaligenaceae</taxon>
        <taxon>Pigmentiphaga</taxon>
    </lineage>
</organism>
<dbReference type="InterPro" id="IPR032466">
    <property type="entry name" value="Metal_Hydrolase"/>
</dbReference>
<dbReference type="EMBL" id="SGXC01000001">
    <property type="protein sequence ID" value="RZS85708.1"/>
    <property type="molecule type" value="Genomic_DNA"/>
</dbReference>
<dbReference type="InterPro" id="IPR011059">
    <property type="entry name" value="Metal-dep_hydrolase_composite"/>
</dbReference>
<dbReference type="Gene3D" id="3.20.20.140">
    <property type="entry name" value="Metal-dependent hydrolases"/>
    <property type="match status" value="1"/>
</dbReference>
<dbReference type="InterPro" id="IPR013108">
    <property type="entry name" value="Amidohydro_3"/>
</dbReference>
<dbReference type="RefSeq" id="WP_130356873.1">
    <property type="nucleotide sequence ID" value="NZ_SGXC01000001.1"/>
</dbReference>
<evidence type="ECO:0000313" key="2">
    <source>
        <dbReference type="EMBL" id="RZS85708.1"/>
    </source>
</evidence>
<dbReference type="SUPFAM" id="SSF51338">
    <property type="entry name" value="Composite domain of metallo-dependent hydrolases"/>
    <property type="match status" value="1"/>
</dbReference>
<proteinExistence type="predicted"/>
<protein>
    <submittedName>
        <fullName evidence="2">Cytosine deaminase</fullName>
    </submittedName>
</protein>
<name>A0A4Q7NL83_9BURK</name>
<feature type="domain" description="Amidohydrolase 3" evidence="1">
    <location>
        <begin position="102"/>
        <end position="390"/>
    </location>
</feature>
<dbReference type="Gene3D" id="2.30.40.10">
    <property type="entry name" value="Urease, subunit C, domain 1"/>
    <property type="match status" value="1"/>
</dbReference>
<evidence type="ECO:0000259" key="1">
    <source>
        <dbReference type="Pfam" id="PF07969"/>
    </source>
</evidence>
<keyword evidence="3" id="KW-1185">Reference proteome</keyword>
<sequence>MTAVPAATDAWGIRNAVLPGREGRWRVIVAGGRIAEIAPEGDGGRYADAWDAGGRLLSTAFVDPHVHVDKALTSDRVDDAVAASDLDAAIRAVRRLKAGFTEEDVAARAAASLRMGLAHGTTAARTNCEADRHVGLRAVAGVRAAARALAGAVDVQVIAFPQEGWFETAGSIEDGAAPYIEQALEAGVRIVGGNVNRALWPSDPERQVDASFALAARYDCDIDYHLDNWDTPESFTLPYVAHKTLEQGWQGRVAVSHIASLAAVGDAEAADAIDAVRRAEVNVCVLPTRMRLTRVLELMEAGVNVACGTDNMRDPFVRYGDADPLKAMLLLAQITRQLHNAGLERIWTTMTGNAARMLRLRDYGMEPGRHADLVLLDAHSVPDAILRQAARLAVFKRGMHMAGPLRVV</sequence>
<dbReference type="AlphaFoldDB" id="A0A4Q7NL83"/>
<gene>
    <name evidence="2" type="ORF">EV675_1738</name>
</gene>
<dbReference type="GO" id="GO:0016814">
    <property type="term" value="F:hydrolase activity, acting on carbon-nitrogen (but not peptide) bonds, in cyclic amidines"/>
    <property type="evidence" value="ECO:0007669"/>
    <property type="project" value="TreeGrafter"/>
</dbReference>
<evidence type="ECO:0000313" key="3">
    <source>
        <dbReference type="Proteomes" id="UP000292445"/>
    </source>
</evidence>
<accession>A0A4Q7NL83</accession>
<dbReference type="PANTHER" id="PTHR32027:SF9">
    <property type="entry name" value="BLL3847 PROTEIN"/>
    <property type="match status" value="1"/>
</dbReference>
<reference evidence="2 3" key="1">
    <citation type="submission" date="2019-02" db="EMBL/GenBank/DDBJ databases">
        <title>Genomic Encyclopedia of Type Strains, Phase IV (KMG-IV): sequencing the most valuable type-strain genomes for metagenomic binning, comparative biology and taxonomic classification.</title>
        <authorList>
            <person name="Goeker M."/>
        </authorList>
    </citation>
    <scope>NUCLEOTIDE SEQUENCE [LARGE SCALE GENOMIC DNA]</scope>
    <source>
        <strain evidence="2 3">K24</strain>
    </source>
</reference>
<dbReference type="Pfam" id="PF07969">
    <property type="entry name" value="Amidohydro_3"/>
    <property type="match status" value="1"/>
</dbReference>
<dbReference type="PANTHER" id="PTHR32027">
    <property type="entry name" value="CYTOSINE DEAMINASE"/>
    <property type="match status" value="1"/>
</dbReference>
<dbReference type="Proteomes" id="UP000292445">
    <property type="component" value="Unassembled WGS sequence"/>
</dbReference>